<feature type="domain" description="2-C-methyl-D-erythritol 2,4-cyclodiphosphate synthase" evidence="10">
    <location>
        <begin position="64"/>
        <end position="236"/>
    </location>
</feature>
<dbReference type="GO" id="GO:0019288">
    <property type="term" value="P:isopentenyl diphosphate biosynthetic process, methylerythritol 4-phosphate pathway"/>
    <property type="evidence" value="ECO:0007669"/>
    <property type="project" value="UniProtKB-UniPathway"/>
</dbReference>
<dbReference type="VEuPathDB" id="PlasmoDB:PGABG01_0206900"/>
<dbReference type="PANTHER" id="PTHR43181">
    <property type="entry name" value="2-C-METHYL-D-ERYTHRITOL 2,4-CYCLODIPHOSPHATE SYNTHASE, CHLOROPLASTIC"/>
    <property type="match status" value="1"/>
</dbReference>
<evidence type="ECO:0000256" key="3">
    <source>
        <dbReference type="ARBA" id="ARBA00004709"/>
    </source>
</evidence>
<keyword evidence="7 8" id="KW-0456">Lyase</keyword>
<protein>
    <recommendedName>
        <fullName evidence="4 8">2-C-methyl-D-erythritol 2,4-cyclodiphosphate synthase</fullName>
        <ecNumber evidence="4 8">4.6.1.12</ecNumber>
    </recommendedName>
</protein>
<dbReference type="EC" id="4.6.1.12" evidence="4 8"/>
<evidence type="ECO:0000256" key="4">
    <source>
        <dbReference type="ARBA" id="ARBA00012579"/>
    </source>
</evidence>
<gene>
    <name evidence="11" type="ORF">PGSY75_0209300</name>
</gene>
<dbReference type="UniPathway" id="UPA00056">
    <property type="reaction ID" value="UER00095"/>
</dbReference>
<keyword evidence="9" id="KW-1133">Transmembrane helix</keyword>
<dbReference type="KEGG" id="pgab:PGSY75_0209300"/>
<comment type="similarity">
    <text evidence="8">Belongs to the IspF family.</text>
</comment>
<evidence type="ECO:0000256" key="8">
    <source>
        <dbReference type="RuleBase" id="RU004395"/>
    </source>
</evidence>
<sequence>MFLKGYTSNVVLIILTYFILLTKEEKNIKKNISGYCFLNFGLKKNAIIKKREKKNLKLFSYNGIRIGQGYDIHKIKVLDEEYNNTNTNNDVNKNEQSFKTLTLGGVKINNVLVLSHSDGDIIYHSIVDSILGALGFLDIGTLFPDKDEKNKNKNSAVFLRYARLLIYKQNYNIGNVDINVIAEVPKINNIRKNIIKNISTVLNIDESQISVKGKTHEKVGVIGEKKAIECFANILLIPKNS</sequence>
<dbReference type="VEuPathDB" id="PlasmoDB:PGSY75_0209300"/>
<keyword evidence="6 8" id="KW-0414">Isoprene biosynthesis</keyword>
<dbReference type="NCBIfam" id="TIGR00151">
    <property type="entry name" value="ispF"/>
    <property type="match status" value="1"/>
</dbReference>
<evidence type="ECO:0000313" key="12">
    <source>
        <dbReference type="Proteomes" id="UP000076004"/>
    </source>
</evidence>
<dbReference type="RefSeq" id="XP_018643750.1">
    <property type="nucleotide sequence ID" value="XM_018783760.1"/>
</dbReference>
<dbReference type="Gene3D" id="3.30.1330.50">
    <property type="entry name" value="2-C-methyl-D-erythritol 2,4-cyclodiphosphate synthase"/>
    <property type="match status" value="1"/>
</dbReference>
<dbReference type="SUPFAM" id="SSF69765">
    <property type="entry name" value="IpsF-like"/>
    <property type="match status" value="1"/>
</dbReference>
<dbReference type="Pfam" id="PF02542">
    <property type="entry name" value="YgbB"/>
    <property type="match status" value="1"/>
</dbReference>
<evidence type="ECO:0000256" key="2">
    <source>
        <dbReference type="ARBA" id="ARBA00001968"/>
    </source>
</evidence>
<dbReference type="HAMAP" id="MF_00107">
    <property type="entry name" value="IspF"/>
    <property type="match status" value="1"/>
</dbReference>
<evidence type="ECO:0000256" key="6">
    <source>
        <dbReference type="ARBA" id="ARBA00023229"/>
    </source>
</evidence>
<evidence type="ECO:0000256" key="7">
    <source>
        <dbReference type="ARBA" id="ARBA00023239"/>
    </source>
</evidence>
<keyword evidence="9" id="KW-0472">Membrane</keyword>
<comment type="cofactor">
    <cofactor evidence="2">
        <name>a divalent metal cation</name>
        <dbReference type="ChEBI" id="CHEBI:60240"/>
    </cofactor>
</comment>
<keyword evidence="5" id="KW-0479">Metal-binding</keyword>
<dbReference type="InterPro" id="IPR036571">
    <property type="entry name" value="MECDP_synthase_sf"/>
</dbReference>
<dbReference type="GeneID" id="29774378"/>
<dbReference type="GO" id="GO:0016114">
    <property type="term" value="P:terpenoid biosynthetic process"/>
    <property type="evidence" value="ECO:0007669"/>
    <property type="project" value="InterPro"/>
</dbReference>
<dbReference type="GO" id="GO:0008685">
    <property type="term" value="F:2-C-methyl-D-erythritol 2,4-cyclodiphosphate synthase activity"/>
    <property type="evidence" value="ECO:0007669"/>
    <property type="project" value="UniProtKB-EC"/>
</dbReference>
<dbReference type="CDD" id="cd00554">
    <property type="entry name" value="MECDP_synthase"/>
    <property type="match status" value="1"/>
</dbReference>
<evidence type="ECO:0000259" key="10">
    <source>
        <dbReference type="Pfam" id="PF02542"/>
    </source>
</evidence>
<evidence type="ECO:0000313" key="11">
    <source>
        <dbReference type="EMBL" id="KYO03526.1"/>
    </source>
</evidence>
<feature type="transmembrane region" description="Helical" evidence="9">
    <location>
        <begin position="6"/>
        <end position="22"/>
    </location>
</feature>
<evidence type="ECO:0000256" key="5">
    <source>
        <dbReference type="ARBA" id="ARBA00022723"/>
    </source>
</evidence>
<dbReference type="EMBL" id="LVLB01000003">
    <property type="protein sequence ID" value="KYO03526.1"/>
    <property type="molecule type" value="Genomic_DNA"/>
</dbReference>
<name>A0A151LWH5_9APIC</name>
<dbReference type="GO" id="GO:0046872">
    <property type="term" value="F:metal ion binding"/>
    <property type="evidence" value="ECO:0007669"/>
    <property type="project" value="UniProtKB-KW"/>
</dbReference>
<dbReference type="Proteomes" id="UP000076004">
    <property type="component" value="Chromosome 2"/>
</dbReference>
<keyword evidence="9" id="KW-0812">Transmembrane</keyword>
<proteinExistence type="inferred from homology"/>
<comment type="caution">
    <text evidence="11">The sequence shown here is derived from an EMBL/GenBank/DDBJ whole genome shotgun (WGS) entry which is preliminary data.</text>
</comment>
<evidence type="ECO:0000256" key="1">
    <source>
        <dbReference type="ARBA" id="ARBA00000200"/>
    </source>
</evidence>
<dbReference type="PROSITE" id="PS01350">
    <property type="entry name" value="ISPF"/>
    <property type="match status" value="1"/>
</dbReference>
<comment type="pathway">
    <text evidence="3">Isoprenoid biosynthesis; isopentenyl diphosphate biosynthesis via DXP pathway; isopentenyl diphosphate from 1-deoxy-D-xylulose 5-phosphate: step 4/6.</text>
</comment>
<comment type="catalytic activity">
    <reaction evidence="1 8">
        <text>4-CDP-2-C-methyl-D-erythritol 2-phosphate = 2-C-methyl-D-erythritol 2,4-cyclic diphosphate + CMP</text>
        <dbReference type="Rhea" id="RHEA:23864"/>
        <dbReference type="ChEBI" id="CHEBI:57919"/>
        <dbReference type="ChEBI" id="CHEBI:58483"/>
        <dbReference type="ChEBI" id="CHEBI:60377"/>
        <dbReference type="EC" id="4.6.1.12"/>
    </reaction>
</comment>
<accession>A0A151LWH5</accession>
<dbReference type="InterPro" id="IPR020555">
    <property type="entry name" value="MECDP_synthase_CS"/>
</dbReference>
<dbReference type="AlphaFoldDB" id="A0A151LWH5"/>
<organism evidence="11 12">
    <name type="scientific">Plasmodium gaboni</name>
    <dbReference type="NCBI Taxonomy" id="647221"/>
    <lineage>
        <taxon>Eukaryota</taxon>
        <taxon>Sar</taxon>
        <taxon>Alveolata</taxon>
        <taxon>Apicomplexa</taxon>
        <taxon>Aconoidasida</taxon>
        <taxon>Haemosporida</taxon>
        <taxon>Plasmodiidae</taxon>
        <taxon>Plasmodium</taxon>
        <taxon>Plasmodium (Laverania)</taxon>
    </lineage>
</organism>
<reference evidence="11 12" key="1">
    <citation type="journal article" date="2016" name="Nat. Commun.">
        <title>Genomes of cryptic chimpanzee Plasmodium species reveal key evolutionary events leading to human malaria.</title>
        <authorList>
            <person name="Sundararaman S.A."/>
            <person name="Plenderleith L.J."/>
            <person name="Liu W."/>
            <person name="Loy D.E."/>
            <person name="Learn G.H."/>
            <person name="Li Y."/>
            <person name="Shaw K.S."/>
            <person name="Ayouba A."/>
            <person name="Peeters M."/>
            <person name="Speede S."/>
            <person name="Shaw G.M."/>
            <person name="Bushman F.D."/>
            <person name="Brisson D."/>
            <person name="Rayner J.C."/>
            <person name="Sharp P.M."/>
            <person name="Hahn B.H."/>
        </authorList>
    </citation>
    <scope>NUCLEOTIDE SEQUENCE [LARGE SCALE GENOMIC DNA]</scope>
    <source>
        <strain evidence="11 12">SY75</strain>
    </source>
</reference>
<dbReference type="PANTHER" id="PTHR43181:SF1">
    <property type="entry name" value="2-C-METHYL-D-ERYTHRITOL 2,4-CYCLODIPHOSPHATE SYNTHASE, CHLOROPLASTIC"/>
    <property type="match status" value="1"/>
</dbReference>
<dbReference type="InterPro" id="IPR003526">
    <property type="entry name" value="MECDP_synthase"/>
</dbReference>
<evidence type="ECO:0000256" key="9">
    <source>
        <dbReference type="SAM" id="Phobius"/>
    </source>
</evidence>